<evidence type="ECO:0000313" key="7">
    <source>
        <dbReference type="Proteomes" id="UP000006906"/>
    </source>
</evidence>
<name>A0A2K3CUU3_CHLRE</name>
<feature type="region of interest" description="Disordered" evidence="4">
    <location>
        <begin position="1498"/>
        <end position="1583"/>
    </location>
</feature>
<gene>
    <name evidence="6" type="ORF">CHLRE_16g684600v5</name>
</gene>
<comment type="similarity">
    <text evidence="1">Belongs to the SEC5 family.</text>
</comment>
<feature type="compositionally biased region" description="Gly residues" evidence="4">
    <location>
        <begin position="693"/>
        <end position="720"/>
    </location>
</feature>
<evidence type="ECO:0000256" key="4">
    <source>
        <dbReference type="SAM" id="MobiDB-lite"/>
    </source>
</evidence>
<feature type="compositionally biased region" description="Basic residues" evidence="4">
    <location>
        <begin position="75"/>
        <end position="84"/>
    </location>
</feature>
<feature type="region of interest" description="Disordered" evidence="4">
    <location>
        <begin position="269"/>
        <end position="290"/>
    </location>
</feature>
<protein>
    <recommendedName>
        <fullName evidence="5">Exocyst complex component EXOC2/Sec5 N-terminal domain-containing protein</fullName>
    </recommendedName>
</protein>
<dbReference type="PANTHER" id="PTHR13043:SF1">
    <property type="entry name" value="EXOCYST COMPLEX COMPONENT 2"/>
    <property type="match status" value="1"/>
</dbReference>
<dbReference type="GO" id="GO:0000145">
    <property type="term" value="C:exocyst"/>
    <property type="evidence" value="ECO:0000318"/>
    <property type="project" value="GO_Central"/>
</dbReference>
<organism evidence="6 7">
    <name type="scientific">Chlamydomonas reinhardtii</name>
    <name type="common">Chlamydomonas smithii</name>
    <dbReference type="NCBI Taxonomy" id="3055"/>
    <lineage>
        <taxon>Eukaryota</taxon>
        <taxon>Viridiplantae</taxon>
        <taxon>Chlorophyta</taxon>
        <taxon>core chlorophytes</taxon>
        <taxon>Chlorophyceae</taxon>
        <taxon>CS clade</taxon>
        <taxon>Chlamydomonadales</taxon>
        <taxon>Chlamydomonadaceae</taxon>
        <taxon>Chlamydomonas</taxon>
    </lineage>
</organism>
<dbReference type="RefSeq" id="XP_001691926.2">
    <property type="nucleotide sequence ID" value="XM_001691874.2"/>
</dbReference>
<evidence type="ECO:0000256" key="3">
    <source>
        <dbReference type="ARBA" id="ARBA00022483"/>
    </source>
</evidence>
<dbReference type="GO" id="GO:0006887">
    <property type="term" value="P:exocytosis"/>
    <property type="evidence" value="ECO:0000318"/>
    <property type="project" value="GO_Central"/>
</dbReference>
<keyword evidence="3" id="KW-0268">Exocytosis</keyword>
<dbReference type="PANTHER" id="PTHR13043">
    <property type="entry name" value="EXOCYST COMPLEX COMPONENT SEC5"/>
    <property type="match status" value="1"/>
</dbReference>
<dbReference type="OMA" id="IRTRVMP"/>
<dbReference type="OrthoDB" id="26242at2759"/>
<dbReference type="InterPro" id="IPR029175">
    <property type="entry name" value="EXOC2/Sec5"/>
</dbReference>
<keyword evidence="2" id="KW-0813">Transport</keyword>
<dbReference type="InParanoid" id="A0A2K3CUU3"/>
<dbReference type="EMBL" id="CM008977">
    <property type="protein sequence ID" value="PNW72046.1"/>
    <property type="molecule type" value="Genomic_DNA"/>
</dbReference>
<dbReference type="GeneID" id="5717619"/>
<feature type="domain" description="Exocyst complex component EXOC2/Sec5 N-terminal" evidence="5">
    <location>
        <begin position="294"/>
        <end position="497"/>
    </location>
</feature>
<feature type="compositionally biased region" description="Acidic residues" evidence="4">
    <location>
        <begin position="123"/>
        <end position="139"/>
    </location>
</feature>
<dbReference type="STRING" id="3055.A0A2K3CUU3"/>
<dbReference type="Pfam" id="PF15469">
    <property type="entry name" value="Sec5"/>
    <property type="match status" value="1"/>
</dbReference>
<dbReference type="Gramene" id="PNW72046">
    <property type="protein sequence ID" value="PNW72046"/>
    <property type="gene ID" value="CHLRE_16g684600v5"/>
</dbReference>
<feature type="region of interest" description="Disordered" evidence="4">
    <location>
        <begin position="693"/>
        <end position="737"/>
    </location>
</feature>
<dbReference type="Proteomes" id="UP000006906">
    <property type="component" value="Chromosome 16"/>
</dbReference>
<dbReference type="ExpressionAtlas" id="A0A2K3CUU3">
    <property type="expression patterns" value="differential"/>
</dbReference>
<proteinExistence type="inferred from homology"/>
<evidence type="ECO:0000313" key="6">
    <source>
        <dbReference type="EMBL" id="PNW72046.1"/>
    </source>
</evidence>
<evidence type="ECO:0000256" key="1">
    <source>
        <dbReference type="ARBA" id="ARBA00010578"/>
    </source>
</evidence>
<dbReference type="GO" id="GO:0006893">
    <property type="term" value="P:Golgi to plasma membrane transport"/>
    <property type="evidence" value="ECO:0000318"/>
    <property type="project" value="GO_Central"/>
</dbReference>
<sequence>MPSDGNDSDVSAITLSGDEAAPAAKPARAPPARRPTAAVPAQPAAAAGGSARARAAAAAARVEEPDGEAAGGGGKKQKKSKGKGRVAFQLPDEDEGGRRGRDEDDDVPDWKARLRAAAAASYDEAEEDGVYDDGDDGDDGGNMPNDDGAVKDETKPLGWSYFRKRDPGDGPVTWEEVDTGELKFVAESLVRSTTTRAASQADEVMAQIFHSVPGEGDTLVPDPLGRGVIDPFSLTMGKRSKMARQVQPASGEKGLKATMRTFRTARLGPSKAAGSAAGGADAAGGSGGAARALDDEARKVLPNQEGFEPEAYLAAFHGDSSRSQLEKGLRSLSRELSERTGQLKLLIRNNFDRFINCKDAIDDIHAKLRKMLVRGAGPSTGPGAQSAAAAAAAAQQAVGTDRVFRSLEQVENNARRTFGPILDRAAKADRIRAVAGLLQRFDALFAAPARVMELAGRGELDQVVREYKRANMLIRPTATSARVWVSLYAEIEKRVTEVYLAVRQLVAEPPPEQGRPMGQDGPLVLFGVAAAGGGGAGGIGKRGGGGGGGAAGGGVVAVVAAAGDEGGAEAQGQQRLAQLPDYLVFLAFVRQEKLPAAREEDAMRLYVKKLEAHVNSRIEACDKRHTEQLELLVAAWMKATGASVPAAASSTAAGGSATSAAPGGVAALQASISSLTSKQALGRGASAALDGGAAGGGGGAGTGSKPGKEGGGAAGRGGNGEGDEEEEEREEDGEDVASLSDLDEDAEAAEAAFLQWQGSVGATTASPFAADASAPPLPYHIRIEMRRLVQDPGGSYAAGVDVLSAGLAGGGAAAASAAAAAAAAAASAAAIEPLPTSSLAPEPVLTAAQRQWVSYVCAVSATLLWAVPGLWATCHSAKYGNQPDLEEDTREGLGRGPSLARRLVEELCAKYAQRLKRAVQSLSRAGPMQPGLPLLVMDACHLWRSLRAVGVGSRALSTLRGGVSAALGSHVGVLGDHLAELPLALFAVDDFRLDLLAADQQPVTVLPRRLEEEVGVALLHYQWPLQSVAEAAGGMEEVAAESSWKPMQSSVLACFSLLSEALAEYARSLYAEAAAAGAGGNGNGVSRTSTAKGLKALDSIGQDAASSLGGVSSNSMGAASASGAGSPAPGSRMSAGGFGSISMGGSAAAVADALDAGGGDGTVGGGSGGSSSSDVRVLLVISNSAVIRTRVMPGVMERYRRLLAPSAEASTTCQRRLRELTGAMRRSNEALGSSYLARKEAAVKAAVQRYVASETAPLPQSPEAAATAATAAVVAAPGMEGGARRPKAQAAAEAAEAAEAALLPYPSGPSAGCVSVLQLLNSIHNEALAYSPSNLRPFMVALAEHLVEHLGKAYSTLAAAGASAKASSSGASGGVRVEQLLQLWADLQFLAAALRPLLSEGLADELEEGKVVLASAVASRQRSRRYRPASELAADVAGAGEAEACSARLQELLGEEVDTWLRRYALNVRCFTAAAALAGSSAGGGASAVAKPAAGMASAGAQVGPGSSGSEQASAAVKARDTGSASIAPSATTRREARAEMTPSVPAASGDGSRRERERVASGADVGQGVSAQSSLRSDAASRAAAALEAAAAAKARRARRAAAEDIL</sequence>
<feature type="compositionally biased region" description="Polar residues" evidence="4">
    <location>
        <begin position="1523"/>
        <end position="1532"/>
    </location>
</feature>
<accession>A0A2K3CUU3</accession>
<feature type="compositionally biased region" description="Basic and acidic residues" evidence="4">
    <location>
        <begin position="96"/>
        <end position="112"/>
    </location>
</feature>
<evidence type="ECO:0000259" key="5">
    <source>
        <dbReference type="Pfam" id="PF15469"/>
    </source>
</evidence>
<feature type="compositionally biased region" description="Low complexity" evidence="4">
    <location>
        <begin position="1571"/>
        <end position="1583"/>
    </location>
</feature>
<keyword evidence="7" id="KW-1185">Reference proteome</keyword>
<feature type="region of interest" description="Disordered" evidence="4">
    <location>
        <begin position="1"/>
        <end position="169"/>
    </location>
</feature>
<evidence type="ECO:0000256" key="2">
    <source>
        <dbReference type="ARBA" id="ARBA00022448"/>
    </source>
</evidence>
<reference evidence="6 7" key="1">
    <citation type="journal article" date="2007" name="Science">
        <title>The Chlamydomonas genome reveals the evolution of key animal and plant functions.</title>
        <authorList>
            <person name="Merchant S.S."/>
            <person name="Prochnik S.E."/>
            <person name="Vallon O."/>
            <person name="Harris E.H."/>
            <person name="Karpowicz S.J."/>
            <person name="Witman G.B."/>
            <person name="Terry A."/>
            <person name="Salamov A."/>
            <person name="Fritz-Laylin L.K."/>
            <person name="Marechal-Drouard L."/>
            <person name="Marshall W.F."/>
            <person name="Qu L.H."/>
            <person name="Nelson D.R."/>
            <person name="Sanderfoot A.A."/>
            <person name="Spalding M.H."/>
            <person name="Kapitonov V.V."/>
            <person name="Ren Q."/>
            <person name="Ferris P."/>
            <person name="Lindquist E."/>
            <person name="Shapiro H."/>
            <person name="Lucas S.M."/>
            <person name="Grimwood J."/>
            <person name="Schmutz J."/>
            <person name="Cardol P."/>
            <person name="Cerutti H."/>
            <person name="Chanfreau G."/>
            <person name="Chen C.L."/>
            <person name="Cognat V."/>
            <person name="Croft M.T."/>
            <person name="Dent R."/>
            <person name="Dutcher S."/>
            <person name="Fernandez E."/>
            <person name="Fukuzawa H."/>
            <person name="Gonzalez-Ballester D."/>
            <person name="Gonzalez-Halphen D."/>
            <person name="Hallmann A."/>
            <person name="Hanikenne M."/>
            <person name="Hippler M."/>
            <person name="Inwood W."/>
            <person name="Jabbari K."/>
            <person name="Kalanon M."/>
            <person name="Kuras R."/>
            <person name="Lefebvre P.A."/>
            <person name="Lemaire S.D."/>
            <person name="Lobanov A.V."/>
            <person name="Lohr M."/>
            <person name="Manuell A."/>
            <person name="Meier I."/>
            <person name="Mets L."/>
            <person name="Mittag M."/>
            <person name="Mittelmeier T."/>
            <person name="Moroney J.V."/>
            <person name="Moseley J."/>
            <person name="Napoli C."/>
            <person name="Nedelcu A.M."/>
            <person name="Niyogi K."/>
            <person name="Novoselov S.V."/>
            <person name="Paulsen I.T."/>
            <person name="Pazour G."/>
            <person name="Purton S."/>
            <person name="Ral J.P."/>
            <person name="Riano-Pachon D.M."/>
            <person name="Riekhof W."/>
            <person name="Rymarquis L."/>
            <person name="Schroda M."/>
            <person name="Stern D."/>
            <person name="Umen J."/>
            <person name="Willows R."/>
            <person name="Wilson N."/>
            <person name="Zimmer S.L."/>
            <person name="Allmer J."/>
            <person name="Balk J."/>
            <person name="Bisova K."/>
            <person name="Chen C.J."/>
            <person name="Elias M."/>
            <person name="Gendler K."/>
            <person name="Hauser C."/>
            <person name="Lamb M.R."/>
            <person name="Ledford H."/>
            <person name="Long J.C."/>
            <person name="Minagawa J."/>
            <person name="Page M.D."/>
            <person name="Pan J."/>
            <person name="Pootakham W."/>
            <person name="Roje S."/>
            <person name="Rose A."/>
            <person name="Stahlberg E."/>
            <person name="Terauchi A.M."/>
            <person name="Yang P."/>
            <person name="Ball S."/>
            <person name="Bowler C."/>
            <person name="Dieckmann C.L."/>
            <person name="Gladyshev V.N."/>
            <person name="Green P."/>
            <person name="Jorgensen R."/>
            <person name="Mayfield S."/>
            <person name="Mueller-Roeber B."/>
            <person name="Rajamani S."/>
            <person name="Sayre R.T."/>
            <person name="Brokstein P."/>
            <person name="Dubchak I."/>
            <person name="Goodstein D."/>
            <person name="Hornick L."/>
            <person name="Huang Y.W."/>
            <person name="Jhaveri J."/>
            <person name="Luo Y."/>
            <person name="Martinez D."/>
            <person name="Ngau W.C."/>
            <person name="Otillar B."/>
            <person name="Poliakov A."/>
            <person name="Porter A."/>
            <person name="Szajkowski L."/>
            <person name="Werner G."/>
            <person name="Zhou K."/>
            <person name="Grigoriev I.V."/>
            <person name="Rokhsar D.S."/>
            <person name="Grossman A.R."/>
        </authorList>
    </citation>
    <scope>NUCLEOTIDE SEQUENCE [LARGE SCALE GENOMIC DNA]</scope>
    <source>
        <strain evidence="7">CC-503</strain>
    </source>
</reference>
<feature type="compositionally biased region" description="Acidic residues" evidence="4">
    <location>
        <begin position="721"/>
        <end position="737"/>
    </location>
</feature>
<dbReference type="PaxDb" id="3055-EDP04416"/>
<feature type="compositionally biased region" description="Low complexity" evidence="4">
    <location>
        <begin position="34"/>
        <end position="60"/>
    </location>
</feature>
<dbReference type="KEGG" id="cre:CHLRE_16g684600v5"/>
<dbReference type="InterPro" id="IPR039481">
    <property type="entry name" value="EXOC2/Sec5_N_dom"/>
</dbReference>